<proteinExistence type="predicted"/>
<dbReference type="EMBL" id="CAJNOR010000110">
    <property type="protein sequence ID" value="CAF0801002.1"/>
    <property type="molecule type" value="Genomic_DNA"/>
</dbReference>
<evidence type="ECO:0000313" key="4">
    <source>
        <dbReference type="Proteomes" id="UP000663828"/>
    </source>
</evidence>
<dbReference type="Pfam" id="PF14645">
    <property type="entry name" value="Chibby"/>
    <property type="match status" value="2"/>
</dbReference>
<feature type="coiled-coil region" evidence="1">
    <location>
        <begin position="75"/>
        <end position="102"/>
    </location>
</feature>
<evidence type="ECO:0000256" key="2">
    <source>
        <dbReference type="SAM" id="MobiDB-lite"/>
    </source>
</evidence>
<gene>
    <name evidence="3" type="ORF">XAT740_LOCUS2975</name>
</gene>
<sequence length="234" mass="26740">MSFLRSSFSIRKTKPRKAVSRSPLKLPSEELAREFGPQYQTIDARIGDQKVTFDTAQGDWIADGTVGPTVSAREIAKLDKKRRELEEDNNLLRTKLDILLEMLAEVTAEQELRQTIMPQVKTVIRHKNAFVVKKSKPRKVQSRSPLKFDSEQMKRELGPELGAIDIRIGNLQLKFDSTQGIWISDEKIHGDDLERRKNELDQENSLLSIKLDILLDMLAQATAEEELADQTKQE</sequence>
<keyword evidence="1" id="KW-0175">Coiled coil</keyword>
<name>A0A813SS29_ADIRI</name>
<keyword evidence="4" id="KW-1185">Reference proteome</keyword>
<protein>
    <submittedName>
        <fullName evidence="3">Uncharacterized protein</fullName>
    </submittedName>
</protein>
<dbReference type="InterPro" id="IPR028118">
    <property type="entry name" value="Chibby_fam"/>
</dbReference>
<feature type="compositionally biased region" description="Polar residues" evidence="2">
    <location>
        <begin position="1"/>
        <end position="10"/>
    </location>
</feature>
<comment type="caution">
    <text evidence="3">The sequence shown here is derived from an EMBL/GenBank/DDBJ whole genome shotgun (WGS) entry which is preliminary data.</text>
</comment>
<organism evidence="3 4">
    <name type="scientific">Adineta ricciae</name>
    <name type="common">Rotifer</name>
    <dbReference type="NCBI Taxonomy" id="249248"/>
    <lineage>
        <taxon>Eukaryota</taxon>
        <taxon>Metazoa</taxon>
        <taxon>Spiralia</taxon>
        <taxon>Gnathifera</taxon>
        <taxon>Rotifera</taxon>
        <taxon>Eurotatoria</taxon>
        <taxon>Bdelloidea</taxon>
        <taxon>Adinetida</taxon>
        <taxon>Adinetidae</taxon>
        <taxon>Adineta</taxon>
    </lineage>
</organism>
<reference evidence="3" key="1">
    <citation type="submission" date="2021-02" db="EMBL/GenBank/DDBJ databases">
        <authorList>
            <person name="Nowell W R."/>
        </authorList>
    </citation>
    <scope>NUCLEOTIDE SEQUENCE</scope>
</reference>
<evidence type="ECO:0000313" key="3">
    <source>
        <dbReference type="EMBL" id="CAF0801002.1"/>
    </source>
</evidence>
<accession>A0A813SS29</accession>
<dbReference type="AlphaFoldDB" id="A0A813SS29"/>
<feature type="region of interest" description="Disordered" evidence="2">
    <location>
        <begin position="1"/>
        <end position="23"/>
    </location>
</feature>
<dbReference type="Proteomes" id="UP000663828">
    <property type="component" value="Unassembled WGS sequence"/>
</dbReference>
<evidence type="ECO:0000256" key="1">
    <source>
        <dbReference type="SAM" id="Coils"/>
    </source>
</evidence>